<keyword evidence="2" id="KW-1185">Reference proteome</keyword>
<evidence type="ECO:0000313" key="1">
    <source>
        <dbReference type="EMBL" id="MBP1920195.1"/>
    </source>
</evidence>
<sequence length="166" mass="20009">MRSKKPMPVYGKLRYSIIKTKASVRKHLYDIYDWEFYYDDGNLTRKKSIINRINDLNCYILENAFDDNYEKRWESIYMNFIDEVHCGTPIAIGQSERRITKVAAVEMLEFFFMMLYRSPKFDAMGIYSEIKDRILYPVLKEAKVTDELMTGTLYSELYRMFFKENR</sequence>
<reference evidence="1 2" key="1">
    <citation type="submission" date="2021-03" db="EMBL/GenBank/DDBJ databases">
        <title>Genomic Encyclopedia of Type Strains, Phase IV (KMG-IV): sequencing the most valuable type-strain genomes for metagenomic binning, comparative biology and taxonomic classification.</title>
        <authorList>
            <person name="Goeker M."/>
        </authorList>
    </citation>
    <scope>NUCLEOTIDE SEQUENCE [LARGE SCALE GENOMIC DNA]</scope>
    <source>
        <strain evidence="1 2">DSM 6139</strain>
    </source>
</reference>
<proteinExistence type="predicted"/>
<dbReference type="EMBL" id="JAGGKC010000025">
    <property type="protein sequence ID" value="MBP1920195.1"/>
    <property type="molecule type" value="Genomic_DNA"/>
</dbReference>
<protein>
    <submittedName>
        <fullName evidence="1">Uncharacterized protein</fullName>
    </submittedName>
</protein>
<comment type="caution">
    <text evidence="1">The sequence shown here is derived from an EMBL/GenBank/DDBJ whole genome shotgun (WGS) entry which is preliminary data.</text>
</comment>
<accession>A0ABS4G7F4</accession>
<dbReference type="RefSeq" id="WP_209460375.1">
    <property type="nucleotide sequence ID" value="NZ_JAGGKC010000025.1"/>
</dbReference>
<organism evidence="1 2">
    <name type="scientific">Youngiibacter multivorans</name>
    <dbReference type="NCBI Taxonomy" id="937251"/>
    <lineage>
        <taxon>Bacteria</taxon>
        <taxon>Bacillati</taxon>
        <taxon>Bacillota</taxon>
        <taxon>Clostridia</taxon>
        <taxon>Eubacteriales</taxon>
        <taxon>Clostridiaceae</taxon>
        <taxon>Youngiibacter</taxon>
    </lineage>
</organism>
<gene>
    <name evidence="1" type="ORF">J2Z34_002693</name>
</gene>
<name>A0ABS4G7F4_9CLOT</name>
<dbReference type="Proteomes" id="UP001519271">
    <property type="component" value="Unassembled WGS sequence"/>
</dbReference>
<evidence type="ECO:0000313" key="2">
    <source>
        <dbReference type="Proteomes" id="UP001519271"/>
    </source>
</evidence>